<evidence type="ECO:0000313" key="2">
    <source>
        <dbReference type="EMBL" id="VEL35157.1"/>
    </source>
</evidence>
<name>A0A448XF18_9PLAT</name>
<accession>A0A448XF18</accession>
<feature type="compositionally biased region" description="Basic and acidic residues" evidence="1">
    <location>
        <begin position="1"/>
        <end position="10"/>
    </location>
</feature>
<protein>
    <recommendedName>
        <fullName evidence="4">Fibrillar collagen NC1 domain-containing protein</fullName>
    </recommendedName>
</protein>
<evidence type="ECO:0008006" key="4">
    <source>
        <dbReference type="Google" id="ProtNLM"/>
    </source>
</evidence>
<organism evidence="2 3">
    <name type="scientific">Protopolystoma xenopodis</name>
    <dbReference type="NCBI Taxonomy" id="117903"/>
    <lineage>
        <taxon>Eukaryota</taxon>
        <taxon>Metazoa</taxon>
        <taxon>Spiralia</taxon>
        <taxon>Lophotrochozoa</taxon>
        <taxon>Platyhelminthes</taxon>
        <taxon>Monogenea</taxon>
        <taxon>Polyopisthocotylea</taxon>
        <taxon>Polystomatidea</taxon>
        <taxon>Polystomatidae</taxon>
        <taxon>Protopolystoma</taxon>
    </lineage>
</organism>
<keyword evidence="3" id="KW-1185">Reference proteome</keyword>
<sequence length="164" mass="17911">MGPTGEKGEPGRNASAALDGESGNPGGGGSVFVIPLNLGTGDQSYARQANFREILRQHLSVPAIFLEKSVAYINTISAVVKILPYNALPYLITDKSKENSMSLGKIEERKRFEVYEGSEVQPALLAMTAWLATEDPKENLDPKAIWVCKAHVEDPVQWVEPDQE</sequence>
<dbReference type="Proteomes" id="UP000784294">
    <property type="component" value="Unassembled WGS sequence"/>
</dbReference>
<dbReference type="EMBL" id="CAAALY010249194">
    <property type="protein sequence ID" value="VEL35157.1"/>
    <property type="molecule type" value="Genomic_DNA"/>
</dbReference>
<comment type="caution">
    <text evidence="2">The sequence shown here is derived from an EMBL/GenBank/DDBJ whole genome shotgun (WGS) entry which is preliminary data.</text>
</comment>
<evidence type="ECO:0000313" key="3">
    <source>
        <dbReference type="Proteomes" id="UP000784294"/>
    </source>
</evidence>
<dbReference type="AlphaFoldDB" id="A0A448XF18"/>
<gene>
    <name evidence="2" type="ORF">PXEA_LOCUS28597</name>
</gene>
<reference evidence="2" key="1">
    <citation type="submission" date="2018-11" db="EMBL/GenBank/DDBJ databases">
        <authorList>
            <consortium name="Pathogen Informatics"/>
        </authorList>
    </citation>
    <scope>NUCLEOTIDE SEQUENCE</scope>
</reference>
<evidence type="ECO:0000256" key="1">
    <source>
        <dbReference type="SAM" id="MobiDB-lite"/>
    </source>
</evidence>
<proteinExistence type="predicted"/>
<feature type="region of interest" description="Disordered" evidence="1">
    <location>
        <begin position="1"/>
        <end position="24"/>
    </location>
</feature>